<dbReference type="Proteomes" id="UP001597461">
    <property type="component" value="Unassembled WGS sequence"/>
</dbReference>
<keyword evidence="2" id="KW-1185">Reference proteome</keyword>
<proteinExistence type="predicted"/>
<protein>
    <submittedName>
        <fullName evidence="1">Uncharacterized protein</fullName>
    </submittedName>
</protein>
<organism evidence="1 2">
    <name type="scientific">Pedobacter vanadiisoli</name>
    <dbReference type="NCBI Taxonomy" id="1761975"/>
    <lineage>
        <taxon>Bacteria</taxon>
        <taxon>Pseudomonadati</taxon>
        <taxon>Bacteroidota</taxon>
        <taxon>Sphingobacteriia</taxon>
        <taxon>Sphingobacteriales</taxon>
        <taxon>Sphingobacteriaceae</taxon>
        <taxon>Pedobacter</taxon>
    </lineage>
</organism>
<name>A0ABW5MJL1_9SPHI</name>
<gene>
    <name evidence="1" type="ORF">ACFSR6_09190</name>
</gene>
<reference evidence="2" key="1">
    <citation type="journal article" date="2019" name="Int. J. Syst. Evol. Microbiol.">
        <title>The Global Catalogue of Microorganisms (GCM) 10K type strain sequencing project: providing services to taxonomists for standard genome sequencing and annotation.</title>
        <authorList>
            <consortium name="The Broad Institute Genomics Platform"/>
            <consortium name="The Broad Institute Genome Sequencing Center for Infectious Disease"/>
            <person name="Wu L."/>
            <person name="Ma J."/>
        </authorList>
    </citation>
    <scope>NUCLEOTIDE SEQUENCE [LARGE SCALE GENOMIC DNA]</scope>
    <source>
        <strain evidence="2">KCTC 42866</strain>
    </source>
</reference>
<dbReference type="EMBL" id="JBHULL010000008">
    <property type="protein sequence ID" value="MFD2582661.1"/>
    <property type="molecule type" value="Genomic_DNA"/>
</dbReference>
<evidence type="ECO:0000313" key="2">
    <source>
        <dbReference type="Proteomes" id="UP001597461"/>
    </source>
</evidence>
<comment type="caution">
    <text evidence="1">The sequence shown here is derived from an EMBL/GenBank/DDBJ whole genome shotgun (WGS) entry which is preliminary data.</text>
</comment>
<evidence type="ECO:0000313" key="1">
    <source>
        <dbReference type="EMBL" id="MFD2582661.1"/>
    </source>
</evidence>
<sequence>MKNLTENHTKNRIVYLDNDEIADPCKVINLFFDACSLPEHLDTLREWRDDVAFGTGHTRKRSPDNLLFDYELTVRLVEAAWLLKGQKIGKLSIDKESSKVAKWYIRAEKKKFGHYPRNLDCRETLKPSLVLKNIFKPYNVTEYRKILNKWLYDALSMNFLEESHSKYEVITVYEQLVKLFEATWLIKQRFKYR</sequence>
<accession>A0ABW5MJL1</accession>
<dbReference type="RefSeq" id="WP_379077961.1">
    <property type="nucleotide sequence ID" value="NZ_JBHULL010000008.1"/>
</dbReference>